<dbReference type="InterPro" id="IPR028939">
    <property type="entry name" value="P5C_Rdtase_cat_N"/>
</dbReference>
<dbReference type="PANTHER" id="PTHR14239">
    <property type="entry name" value="DUDULIN-RELATED"/>
    <property type="match status" value="1"/>
</dbReference>
<dbReference type="Gene3D" id="3.40.50.720">
    <property type="entry name" value="NAD(P)-binding Rossmann-like Domain"/>
    <property type="match status" value="1"/>
</dbReference>
<evidence type="ECO:0000256" key="1">
    <source>
        <dbReference type="ARBA" id="ARBA00023002"/>
    </source>
</evidence>
<evidence type="ECO:0000259" key="2">
    <source>
        <dbReference type="Pfam" id="PF03807"/>
    </source>
</evidence>
<dbReference type="Proteomes" id="UP000077349">
    <property type="component" value="Unassembled WGS sequence"/>
</dbReference>
<comment type="caution">
    <text evidence="3">The sequence shown here is derived from an EMBL/GenBank/DDBJ whole genome shotgun (WGS) entry which is preliminary data.</text>
</comment>
<gene>
    <name evidence="3" type="ORF">Amal_00298</name>
</gene>
<dbReference type="eggNOG" id="COG2085">
    <property type="taxonomic scope" value="Bacteria"/>
</dbReference>
<sequence length="219" mass="22951">MKIGIIGAGHIGGTLASRLTAVGHEVKIANSRGPETLADLARESGAKAVTVADAVKDVGLIIVTIPEKNIPVLGRSVFEHVPADVVIVDTGNYYPRERDGRIAAIEEGMPESVWMSGQIGRPVIKVFNNIYAQHLLENGKPHGAAGRIALPVAGDDAAAKKLVMALVDQLGFDPVDAGSLAESWRQQPGTPVYCGDFDAAGVRKALAEASPERTAAFKA</sequence>
<dbReference type="Pfam" id="PF03807">
    <property type="entry name" value="F420_oxidored"/>
    <property type="match status" value="1"/>
</dbReference>
<organism evidence="3 4">
    <name type="scientific">Acetobacter malorum</name>
    <dbReference type="NCBI Taxonomy" id="178901"/>
    <lineage>
        <taxon>Bacteria</taxon>
        <taxon>Pseudomonadati</taxon>
        <taxon>Pseudomonadota</taxon>
        <taxon>Alphaproteobacteria</taxon>
        <taxon>Acetobacterales</taxon>
        <taxon>Acetobacteraceae</taxon>
        <taxon>Acetobacter</taxon>
    </lineage>
</organism>
<reference evidence="3 4" key="1">
    <citation type="submission" date="2016-03" db="EMBL/GenBank/DDBJ databases">
        <title>Draft genome sequence of Acetobacter malorum CECT 7742, a strain isolated from strawberry vinegar.</title>
        <authorList>
            <person name="Sainz F."/>
            <person name="Mas A."/>
            <person name="Torija M.J."/>
        </authorList>
    </citation>
    <scope>NUCLEOTIDE SEQUENCE [LARGE SCALE GENOMIC DNA]</scope>
    <source>
        <strain evidence="3 4">CECT 7742</strain>
    </source>
</reference>
<protein>
    <submittedName>
        <fullName evidence="3">Putative polyketide synthase</fullName>
    </submittedName>
</protein>
<dbReference type="SUPFAM" id="SSF51735">
    <property type="entry name" value="NAD(P)-binding Rossmann-fold domains"/>
    <property type="match status" value="1"/>
</dbReference>
<keyword evidence="1" id="KW-0560">Oxidoreductase</keyword>
<evidence type="ECO:0000313" key="3">
    <source>
        <dbReference type="EMBL" id="OAG78287.1"/>
    </source>
</evidence>
<dbReference type="InterPro" id="IPR051267">
    <property type="entry name" value="STEAP_metalloreductase"/>
</dbReference>
<dbReference type="PATRIC" id="fig|178901.16.peg.315"/>
<evidence type="ECO:0000313" key="4">
    <source>
        <dbReference type="Proteomes" id="UP000077349"/>
    </source>
</evidence>
<dbReference type="EMBL" id="LVHD01000003">
    <property type="protein sequence ID" value="OAG78287.1"/>
    <property type="molecule type" value="Genomic_DNA"/>
</dbReference>
<feature type="domain" description="Pyrroline-5-carboxylate reductase catalytic N-terminal" evidence="2">
    <location>
        <begin position="2"/>
        <end position="93"/>
    </location>
</feature>
<accession>A0A177GF42</accession>
<proteinExistence type="predicted"/>
<dbReference type="STRING" id="178901.AmDm5_0313"/>
<dbReference type="AlphaFoldDB" id="A0A177GF42"/>
<dbReference type="GO" id="GO:0016491">
    <property type="term" value="F:oxidoreductase activity"/>
    <property type="evidence" value="ECO:0007669"/>
    <property type="project" value="UniProtKB-KW"/>
</dbReference>
<name>A0A177GF42_9PROT</name>
<dbReference type="InterPro" id="IPR036291">
    <property type="entry name" value="NAD(P)-bd_dom_sf"/>
</dbReference>